<dbReference type="Proteomes" id="UP001551011">
    <property type="component" value="Unassembled WGS sequence"/>
</dbReference>
<reference evidence="1 2" key="1">
    <citation type="submission" date="2024-06" db="EMBL/GenBank/DDBJ databases">
        <title>The Natural Products Discovery Center: Release of the First 8490 Sequenced Strains for Exploring Actinobacteria Biosynthetic Diversity.</title>
        <authorList>
            <person name="Kalkreuter E."/>
            <person name="Kautsar S.A."/>
            <person name="Yang D."/>
            <person name="Bader C.D."/>
            <person name="Teijaro C.N."/>
            <person name="Fluegel L."/>
            <person name="Davis C.M."/>
            <person name="Simpson J.R."/>
            <person name="Lauterbach L."/>
            <person name="Steele A.D."/>
            <person name="Gui C."/>
            <person name="Meng S."/>
            <person name="Li G."/>
            <person name="Viehrig K."/>
            <person name="Ye F."/>
            <person name="Su P."/>
            <person name="Kiefer A.F."/>
            <person name="Nichols A."/>
            <person name="Cepeda A.J."/>
            <person name="Yan W."/>
            <person name="Fan B."/>
            <person name="Jiang Y."/>
            <person name="Adhikari A."/>
            <person name="Zheng C.-J."/>
            <person name="Schuster L."/>
            <person name="Cowan T.M."/>
            <person name="Smanski M.J."/>
            <person name="Chevrette M.G."/>
            <person name="De Carvalho L.P.S."/>
            <person name="Shen B."/>
        </authorList>
    </citation>
    <scope>NUCLEOTIDE SEQUENCE [LARGE SCALE GENOMIC DNA]</scope>
    <source>
        <strain evidence="1 2">NPDC020594</strain>
    </source>
</reference>
<dbReference type="PRINTS" id="PR00081">
    <property type="entry name" value="GDHRDH"/>
</dbReference>
<evidence type="ECO:0000313" key="1">
    <source>
        <dbReference type="EMBL" id="MEU5712474.1"/>
    </source>
</evidence>
<evidence type="ECO:0000313" key="2">
    <source>
        <dbReference type="Proteomes" id="UP001551011"/>
    </source>
</evidence>
<organism evidence="1 2">
    <name type="scientific">Streptomyces flaveolus</name>
    <dbReference type="NCBI Taxonomy" id="67297"/>
    <lineage>
        <taxon>Bacteria</taxon>
        <taxon>Bacillati</taxon>
        <taxon>Actinomycetota</taxon>
        <taxon>Actinomycetes</taxon>
        <taxon>Kitasatosporales</taxon>
        <taxon>Streptomycetaceae</taxon>
        <taxon>Streptomyces</taxon>
    </lineage>
</organism>
<dbReference type="RefSeq" id="WP_051847971.1">
    <property type="nucleotide sequence ID" value="NZ_JBFAEG010000036.1"/>
</dbReference>
<dbReference type="PANTHER" id="PTHR43976:SF9">
    <property type="entry name" value="OXIDOREDUCTASE"/>
    <property type="match status" value="1"/>
</dbReference>
<keyword evidence="2" id="KW-1185">Reference proteome</keyword>
<dbReference type="PANTHER" id="PTHR43976">
    <property type="entry name" value="SHORT CHAIN DEHYDROGENASE"/>
    <property type="match status" value="1"/>
</dbReference>
<dbReference type="Pfam" id="PF00106">
    <property type="entry name" value="adh_short"/>
    <property type="match status" value="1"/>
</dbReference>
<name>A0ABV3AKJ6_9ACTN</name>
<dbReference type="InterPro" id="IPR051911">
    <property type="entry name" value="SDR_oxidoreductase"/>
</dbReference>
<dbReference type="Gene3D" id="3.40.50.720">
    <property type="entry name" value="NAD(P)-binding Rossmann-like Domain"/>
    <property type="match status" value="1"/>
</dbReference>
<accession>A0ABV3AKJ6</accession>
<dbReference type="InterPro" id="IPR002347">
    <property type="entry name" value="SDR_fam"/>
</dbReference>
<sequence>MTKTIFVTASTDPLGAAVARALADADHTVYVGHRQVADANDRVPGGPDTVIGVDTRGLRTVAYEAIDQRSVTAAVRRIEAEAGPVDVVVHSGAPITLGPTESFTPYQLGQLYDACVLSAQRINRAVLPRMRERGDGLLIWTDPPTRPGPAPFLAPGHALRAALGQLAEAYAAELAPFGIDVTIVTLGGTPAEFSGAAEPVRAADADTAAFYPVPAGTPERAGGHPASSAPAVEELAAAVAHLVAAPRGTRPVRVAVGDPGAPEGAAADGG</sequence>
<dbReference type="SUPFAM" id="SSF51735">
    <property type="entry name" value="NAD(P)-binding Rossmann-fold domains"/>
    <property type="match status" value="1"/>
</dbReference>
<protein>
    <submittedName>
        <fullName evidence="1">SDR family NAD(P)-dependent oxidoreductase</fullName>
    </submittedName>
</protein>
<proteinExistence type="predicted"/>
<comment type="caution">
    <text evidence="1">The sequence shown here is derived from an EMBL/GenBank/DDBJ whole genome shotgun (WGS) entry which is preliminary data.</text>
</comment>
<gene>
    <name evidence="1" type="ORF">AB0H04_37530</name>
</gene>
<dbReference type="InterPro" id="IPR036291">
    <property type="entry name" value="NAD(P)-bd_dom_sf"/>
</dbReference>
<dbReference type="EMBL" id="JBFAEG010000036">
    <property type="protein sequence ID" value="MEU5712474.1"/>
    <property type="molecule type" value="Genomic_DNA"/>
</dbReference>